<name>A0A9Q3GF82_9BASI</name>
<sequence length="105" mass="11998">MKAHIPIGLPEDFYDSHFLRQLSYSEKLDLQIKPEISTSISNLDKILPHNATGYNKWPKQAHILQVGKGKGKSFINPEGPESEDYFYDLGDANMNVKVEEEDDDF</sequence>
<reference evidence="1" key="1">
    <citation type="submission" date="2021-03" db="EMBL/GenBank/DDBJ databases">
        <title>Draft genome sequence of rust myrtle Austropuccinia psidii MF-1, a brazilian biotype.</title>
        <authorList>
            <person name="Quecine M.C."/>
            <person name="Pachon D.M.R."/>
            <person name="Bonatelli M.L."/>
            <person name="Correr F.H."/>
            <person name="Franceschini L.M."/>
            <person name="Leite T.F."/>
            <person name="Margarido G.R.A."/>
            <person name="Almeida C.A."/>
            <person name="Ferrarezi J.A."/>
            <person name="Labate C.A."/>
        </authorList>
    </citation>
    <scope>NUCLEOTIDE SEQUENCE</scope>
    <source>
        <strain evidence="1">MF-1</strain>
    </source>
</reference>
<keyword evidence="2" id="KW-1185">Reference proteome</keyword>
<comment type="caution">
    <text evidence="1">The sequence shown here is derived from an EMBL/GenBank/DDBJ whole genome shotgun (WGS) entry which is preliminary data.</text>
</comment>
<gene>
    <name evidence="1" type="ORF">O181_003827</name>
</gene>
<accession>A0A9Q3GF82</accession>
<evidence type="ECO:0000313" key="1">
    <source>
        <dbReference type="EMBL" id="MBW0464112.1"/>
    </source>
</evidence>
<proteinExistence type="predicted"/>
<dbReference type="Proteomes" id="UP000765509">
    <property type="component" value="Unassembled WGS sequence"/>
</dbReference>
<dbReference type="AlphaFoldDB" id="A0A9Q3GF82"/>
<evidence type="ECO:0000313" key="2">
    <source>
        <dbReference type="Proteomes" id="UP000765509"/>
    </source>
</evidence>
<organism evidence="1 2">
    <name type="scientific">Austropuccinia psidii MF-1</name>
    <dbReference type="NCBI Taxonomy" id="1389203"/>
    <lineage>
        <taxon>Eukaryota</taxon>
        <taxon>Fungi</taxon>
        <taxon>Dikarya</taxon>
        <taxon>Basidiomycota</taxon>
        <taxon>Pucciniomycotina</taxon>
        <taxon>Pucciniomycetes</taxon>
        <taxon>Pucciniales</taxon>
        <taxon>Sphaerophragmiaceae</taxon>
        <taxon>Austropuccinia</taxon>
    </lineage>
</organism>
<protein>
    <submittedName>
        <fullName evidence="1">Uncharacterized protein</fullName>
    </submittedName>
</protein>
<dbReference type="EMBL" id="AVOT02000700">
    <property type="protein sequence ID" value="MBW0464112.1"/>
    <property type="molecule type" value="Genomic_DNA"/>
</dbReference>